<dbReference type="InterPro" id="IPR032874">
    <property type="entry name" value="DDE_dom"/>
</dbReference>
<gene>
    <name evidence="6" type="ORF">BM74_25810</name>
</gene>
<dbReference type="PANTHER" id="PTHR35528:SF3">
    <property type="entry name" value="BLL1675 PROTEIN"/>
    <property type="match status" value="1"/>
</dbReference>
<keyword evidence="4" id="KW-0233">DNA recombination</keyword>
<evidence type="ECO:0000256" key="1">
    <source>
        <dbReference type="ARBA" id="ARBA00002286"/>
    </source>
</evidence>
<dbReference type="InterPro" id="IPR052183">
    <property type="entry name" value="IS_Transposase"/>
</dbReference>
<reference evidence="6 7" key="1">
    <citation type="submission" date="2018-01" db="EMBL/GenBank/DDBJ databases">
        <title>Complete genome sequence of G25-42.</title>
        <authorList>
            <person name="Zheng Z."/>
            <person name="Sun M."/>
        </authorList>
    </citation>
    <scope>NUCLEOTIDE SEQUENCE [LARGE SCALE GENOMIC DNA]</scope>
    <source>
        <strain evidence="6 7">G25-42</strain>
    </source>
</reference>
<dbReference type="RefSeq" id="WP_127814339.1">
    <property type="nucleotide sequence ID" value="NZ_LDER01000315.1"/>
</dbReference>
<comment type="caution">
    <text evidence="6">The sequence shown here is derived from an EMBL/GenBank/DDBJ whole genome shotgun (WGS) entry which is preliminary data.</text>
</comment>
<evidence type="ECO:0000313" key="7">
    <source>
        <dbReference type="Proteomes" id="UP000286687"/>
    </source>
</evidence>
<proteinExistence type="predicted"/>
<dbReference type="Gene3D" id="3.30.420.10">
    <property type="entry name" value="Ribonuclease H-like superfamily/Ribonuclease H"/>
    <property type="match status" value="1"/>
</dbReference>
<evidence type="ECO:0000256" key="2">
    <source>
        <dbReference type="ARBA" id="ARBA00022578"/>
    </source>
</evidence>
<dbReference type="SUPFAM" id="SSF53098">
    <property type="entry name" value="Ribonuclease H-like"/>
    <property type="match status" value="1"/>
</dbReference>
<dbReference type="InterPro" id="IPR047930">
    <property type="entry name" value="Transpos_IS6"/>
</dbReference>
<feature type="domain" description="DDE" evidence="5">
    <location>
        <begin position="72"/>
        <end position="205"/>
    </location>
</feature>
<name>A0A437SES8_BACTU</name>
<dbReference type="GO" id="GO:0006310">
    <property type="term" value="P:DNA recombination"/>
    <property type="evidence" value="ECO:0007669"/>
    <property type="project" value="UniProtKB-KW"/>
</dbReference>
<evidence type="ECO:0000256" key="4">
    <source>
        <dbReference type="ARBA" id="ARBA00023172"/>
    </source>
</evidence>
<protein>
    <submittedName>
        <fullName evidence="6">IS6 family transposase</fullName>
    </submittedName>
</protein>
<dbReference type="PANTHER" id="PTHR35528">
    <property type="entry name" value="BLL1675 PROTEIN"/>
    <property type="match status" value="1"/>
</dbReference>
<keyword evidence="3" id="KW-0238">DNA-binding</keyword>
<evidence type="ECO:0000259" key="5">
    <source>
        <dbReference type="Pfam" id="PF13610"/>
    </source>
</evidence>
<sequence>MGYFKGKQFKKDIILVAVGYYCRFSLSYRDVSEILKEREVSVHPTTIMRWVHEYGNLIYQIWKKKNKVAHHAWHLDEIYIKVKGKWCYLYRAIDSDGHTLDFQLRKTRDHQAAYAFMKRLVKHFGEPSVLTTDKAPTLLCAFKKLQKANFYTHTKQCTIKHRNNLIEQDYRHVKRRFAKSSGFQSIRHASHTIKGIETIQALYKQRRSLESDSVFSAYKELQKLVAIA</sequence>
<dbReference type="InterPro" id="IPR012337">
    <property type="entry name" value="RNaseH-like_sf"/>
</dbReference>
<dbReference type="GO" id="GO:0032196">
    <property type="term" value="P:transposition"/>
    <property type="evidence" value="ECO:0007669"/>
    <property type="project" value="UniProtKB-KW"/>
</dbReference>
<dbReference type="GO" id="GO:0003677">
    <property type="term" value="F:DNA binding"/>
    <property type="evidence" value="ECO:0007669"/>
    <property type="project" value="UniProtKB-KW"/>
</dbReference>
<dbReference type="Proteomes" id="UP000286687">
    <property type="component" value="Unassembled WGS sequence"/>
</dbReference>
<comment type="function">
    <text evidence="1">Involved in the transposition of the insertion sequence.</text>
</comment>
<organism evidence="6 7">
    <name type="scientific">Bacillus thuringiensis</name>
    <dbReference type="NCBI Taxonomy" id="1428"/>
    <lineage>
        <taxon>Bacteria</taxon>
        <taxon>Bacillati</taxon>
        <taxon>Bacillota</taxon>
        <taxon>Bacilli</taxon>
        <taxon>Bacillales</taxon>
        <taxon>Bacillaceae</taxon>
        <taxon>Bacillus</taxon>
        <taxon>Bacillus cereus group</taxon>
    </lineage>
</organism>
<accession>A0A437SES8</accession>
<dbReference type="NCBIfam" id="NF033587">
    <property type="entry name" value="transpos_IS6"/>
    <property type="match status" value="1"/>
</dbReference>
<dbReference type="AlphaFoldDB" id="A0A437SES8"/>
<dbReference type="EMBL" id="LDER01000315">
    <property type="protein sequence ID" value="RVU61458.1"/>
    <property type="molecule type" value="Genomic_DNA"/>
</dbReference>
<evidence type="ECO:0000313" key="6">
    <source>
        <dbReference type="EMBL" id="RVU61458.1"/>
    </source>
</evidence>
<evidence type="ECO:0000256" key="3">
    <source>
        <dbReference type="ARBA" id="ARBA00023125"/>
    </source>
</evidence>
<dbReference type="Pfam" id="PF13610">
    <property type="entry name" value="DDE_Tnp_IS240"/>
    <property type="match status" value="1"/>
</dbReference>
<keyword evidence="2" id="KW-0815">Transposition</keyword>
<dbReference type="InterPro" id="IPR036397">
    <property type="entry name" value="RNaseH_sf"/>
</dbReference>